<name>A0A2I1IMW2_9ACTO</name>
<evidence type="ECO:0000313" key="2">
    <source>
        <dbReference type="EMBL" id="PKY72471.1"/>
    </source>
</evidence>
<protein>
    <submittedName>
        <fullName evidence="2">GNAT family N-acetyltransferase</fullName>
    </submittedName>
</protein>
<dbReference type="InterPro" id="IPR000182">
    <property type="entry name" value="GNAT_dom"/>
</dbReference>
<evidence type="ECO:0000259" key="1">
    <source>
        <dbReference type="PROSITE" id="PS51186"/>
    </source>
</evidence>
<dbReference type="EMBL" id="PKKO01000003">
    <property type="protein sequence ID" value="PKY72471.1"/>
    <property type="molecule type" value="Genomic_DNA"/>
</dbReference>
<dbReference type="STRING" id="33007.HMPREF3198_01182"/>
<dbReference type="AlphaFoldDB" id="A0A2I1IMW2"/>
<gene>
    <name evidence="2" type="ORF">CYJ19_06420</name>
</gene>
<reference evidence="2 3" key="1">
    <citation type="submission" date="2017-12" db="EMBL/GenBank/DDBJ databases">
        <title>Phylogenetic diversity of female urinary microbiome.</title>
        <authorList>
            <person name="Thomas-White K."/>
            <person name="Wolfe A.J."/>
        </authorList>
    </citation>
    <scope>NUCLEOTIDE SEQUENCE [LARGE SCALE GENOMIC DNA]</scope>
    <source>
        <strain evidence="2 3">UMB0402</strain>
    </source>
</reference>
<dbReference type="InterPro" id="IPR016181">
    <property type="entry name" value="Acyl_CoA_acyltransferase"/>
</dbReference>
<feature type="domain" description="N-acetyltransferase" evidence="1">
    <location>
        <begin position="2"/>
        <end position="189"/>
    </location>
</feature>
<dbReference type="CDD" id="cd04301">
    <property type="entry name" value="NAT_SF"/>
    <property type="match status" value="1"/>
</dbReference>
<dbReference type="SUPFAM" id="SSF55729">
    <property type="entry name" value="Acyl-CoA N-acyltransferases (Nat)"/>
    <property type="match status" value="1"/>
</dbReference>
<dbReference type="GO" id="GO:0016747">
    <property type="term" value="F:acyltransferase activity, transferring groups other than amino-acyl groups"/>
    <property type="evidence" value="ECO:0007669"/>
    <property type="project" value="InterPro"/>
</dbReference>
<dbReference type="Proteomes" id="UP000235122">
    <property type="component" value="Unassembled WGS sequence"/>
</dbReference>
<dbReference type="GeneID" id="35866630"/>
<evidence type="ECO:0000313" key="3">
    <source>
        <dbReference type="Proteomes" id="UP000235122"/>
    </source>
</evidence>
<dbReference type="Gene3D" id="3.40.630.30">
    <property type="match status" value="1"/>
</dbReference>
<keyword evidence="2" id="KW-0808">Transferase</keyword>
<accession>A0A2I1IMW2</accession>
<comment type="caution">
    <text evidence="2">The sequence shown here is derived from an EMBL/GenBank/DDBJ whole genome shotgun (WGS) entry which is preliminary data.</text>
</comment>
<proteinExistence type="predicted"/>
<dbReference type="Pfam" id="PF00583">
    <property type="entry name" value="Acetyltransf_1"/>
    <property type="match status" value="1"/>
</dbReference>
<dbReference type="RefSeq" id="WP_024331929.1">
    <property type="nucleotide sequence ID" value="NZ_JASOXK010000007.1"/>
</dbReference>
<organism evidence="2 3">
    <name type="scientific">Winkia neuii</name>
    <dbReference type="NCBI Taxonomy" id="33007"/>
    <lineage>
        <taxon>Bacteria</taxon>
        <taxon>Bacillati</taxon>
        <taxon>Actinomycetota</taxon>
        <taxon>Actinomycetes</taxon>
        <taxon>Actinomycetales</taxon>
        <taxon>Actinomycetaceae</taxon>
        <taxon>Winkia</taxon>
    </lineage>
</organism>
<sequence>MIEYRLGTDADRAGIVEAVSTAFYDQFKALSSDQEKLVRGLTPAVVPDRFIIAKDGTQVVGVLAIAFGGRDPFDVDYAHLAKILGPLYGHIGGRVLEREVRPRVKVGTREAFISCVGTVPKARGKGVATAMLRKAIEVVPARTYVLDVMEGNEKVLPLYEGVGFRIVDRVREPFGRLRRMHFRYVLIRPGRR</sequence>
<dbReference type="PROSITE" id="PS51186">
    <property type="entry name" value="GNAT"/>
    <property type="match status" value="1"/>
</dbReference>
<keyword evidence="3" id="KW-1185">Reference proteome</keyword>